<dbReference type="InterPro" id="IPR001810">
    <property type="entry name" value="F-box_dom"/>
</dbReference>
<dbReference type="CDD" id="cd22160">
    <property type="entry name" value="F-box_AtFBL13-like"/>
    <property type="match status" value="1"/>
</dbReference>
<sequence length="433" mass="49285">MEPHKNRNRKRKETHGGSSTGDRLSALPDCLLHEIMSRMKARQTVQTCVLSRRWRHLWRSAPCLDLDQTEFFESSYGHPTQEQLDRFQDFGDSLLLNREDGSGLDTLSLHLLDTHASRTDAGRWMRYAFNYCSLRALRYEIFGGGSHTWIKMPPDLGPSLTVLHLANVSLDERFAEVVGSVCVALEVMELEECKICCRSVTSNSLGSLVIDDCYIDNGGHDDDHDDDQLVITAPRLTSLRILDWGTQLISVNEMLSLEKASILIGYPEFKTSFRNYQLKLLSTLYNVTSLELSGFLQKNNKVRWKMSSPALAGNFQEPRMIPTPSILPDVKPVEFPTFINLRTLLLFDCSFFQEMNYFGFSDNFQLLGPLLQNSPNLEKVTMRSHKLRGSAIFKRPKFAELVYNNGDDIQELVHFLLGISDRAPKNILALTKV</sequence>
<reference evidence="3" key="2">
    <citation type="submission" date="2015-07" db="EMBL/GenBank/DDBJ databases">
        <authorList>
            <person name="Noorani M."/>
        </authorList>
    </citation>
    <scope>NUCLEOTIDE SEQUENCE</scope>
    <source>
        <strain evidence="3">Yugu1</strain>
    </source>
</reference>
<organism evidence="3">
    <name type="scientific">Setaria italica</name>
    <name type="common">Foxtail millet</name>
    <name type="synonym">Panicum italicum</name>
    <dbReference type="NCBI Taxonomy" id="4555"/>
    <lineage>
        <taxon>Eukaryota</taxon>
        <taxon>Viridiplantae</taxon>
        <taxon>Streptophyta</taxon>
        <taxon>Embryophyta</taxon>
        <taxon>Tracheophyta</taxon>
        <taxon>Spermatophyta</taxon>
        <taxon>Magnoliopsida</taxon>
        <taxon>Liliopsida</taxon>
        <taxon>Poales</taxon>
        <taxon>Poaceae</taxon>
        <taxon>PACMAD clade</taxon>
        <taxon>Panicoideae</taxon>
        <taxon>Panicodae</taxon>
        <taxon>Paniceae</taxon>
        <taxon>Cenchrinae</taxon>
        <taxon>Setaria</taxon>
    </lineage>
</organism>
<proteinExistence type="predicted"/>
<dbReference type="InterPro" id="IPR032675">
    <property type="entry name" value="LRR_dom_sf"/>
</dbReference>
<dbReference type="InterPro" id="IPR053781">
    <property type="entry name" value="F-box_AtFBL13-like"/>
</dbReference>
<feature type="domain" description="F-box" evidence="2">
    <location>
        <begin position="27"/>
        <end position="66"/>
    </location>
</feature>
<dbReference type="SMART" id="SM00256">
    <property type="entry name" value="FBOX"/>
    <property type="match status" value="1"/>
</dbReference>
<dbReference type="Gene3D" id="3.80.10.10">
    <property type="entry name" value="Ribonuclease Inhibitor"/>
    <property type="match status" value="1"/>
</dbReference>
<evidence type="ECO:0000259" key="2">
    <source>
        <dbReference type="SMART" id="SM00256"/>
    </source>
</evidence>
<evidence type="ECO:0000256" key="1">
    <source>
        <dbReference type="SAM" id="MobiDB-lite"/>
    </source>
</evidence>
<dbReference type="InterPro" id="IPR053197">
    <property type="entry name" value="F-box_SCFL_complex_component"/>
</dbReference>
<accession>A0A368RP00</accession>
<dbReference type="SUPFAM" id="SSF52047">
    <property type="entry name" value="RNI-like"/>
    <property type="match status" value="1"/>
</dbReference>
<dbReference type="PANTHER" id="PTHR34223">
    <property type="entry name" value="OS11G0201299 PROTEIN"/>
    <property type="match status" value="1"/>
</dbReference>
<protein>
    <recommendedName>
        <fullName evidence="2">F-box domain-containing protein</fullName>
    </recommendedName>
</protein>
<dbReference type="InterPro" id="IPR036047">
    <property type="entry name" value="F-box-like_dom_sf"/>
</dbReference>
<dbReference type="Pfam" id="PF00646">
    <property type="entry name" value="F-box"/>
    <property type="match status" value="1"/>
</dbReference>
<evidence type="ECO:0000313" key="3">
    <source>
        <dbReference type="EMBL" id="RCV31946.1"/>
    </source>
</evidence>
<reference evidence="3" key="1">
    <citation type="journal article" date="2012" name="Nat. Biotechnol.">
        <title>Reference genome sequence of the model plant Setaria.</title>
        <authorList>
            <person name="Bennetzen J.L."/>
            <person name="Schmutz J."/>
            <person name="Wang H."/>
            <person name="Percifield R."/>
            <person name="Hawkins J."/>
            <person name="Pontaroli A.C."/>
            <person name="Estep M."/>
            <person name="Feng L."/>
            <person name="Vaughn J.N."/>
            <person name="Grimwood J."/>
            <person name="Jenkins J."/>
            <person name="Barry K."/>
            <person name="Lindquist E."/>
            <person name="Hellsten U."/>
            <person name="Deshpande S."/>
            <person name="Wang X."/>
            <person name="Wu X."/>
            <person name="Mitros T."/>
            <person name="Triplett J."/>
            <person name="Yang X."/>
            <person name="Ye C.Y."/>
            <person name="Mauro-Herrera M."/>
            <person name="Wang L."/>
            <person name="Li P."/>
            <person name="Sharma M."/>
            <person name="Sharma R."/>
            <person name="Ronald P.C."/>
            <person name="Panaud O."/>
            <person name="Kellogg E.A."/>
            <person name="Brutnell T.P."/>
            <person name="Doust A.N."/>
            <person name="Tuskan G.A."/>
            <person name="Rokhsar D."/>
            <person name="Devos K.M."/>
        </authorList>
    </citation>
    <scope>NUCLEOTIDE SEQUENCE [LARGE SCALE GENOMIC DNA]</scope>
    <source>
        <strain evidence="3">Yugu1</strain>
    </source>
</reference>
<gene>
    <name evidence="3" type="ORF">SETIT_6G219100v2</name>
</gene>
<feature type="region of interest" description="Disordered" evidence="1">
    <location>
        <begin position="1"/>
        <end position="22"/>
    </location>
</feature>
<dbReference type="PANTHER" id="PTHR34223:SF99">
    <property type="entry name" value="OS04G0440200 PROTEIN"/>
    <property type="match status" value="1"/>
</dbReference>
<dbReference type="Gene3D" id="1.20.1280.50">
    <property type="match status" value="1"/>
</dbReference>
<dbReference type="AlphaFoldDB" id="A0A368RP00"/>
<name>A0A368RP00_SETIT</name>
<feature type="compositionally biased region" description="Basic residues" evidence="1">
    <location>
        <begin position="1"/>
        <end position="13"/>
    </location>
</feature>
<dbReference type="SUPFAM" id="SSF81383">
    <property type="entry name" value="F-box domain"/>
    <property type="match status" value="1"/>
</dbReference>
<dbReference type="EMBL" id="CM003533">
    <property type="protein sequence ID" value="RCV31946.1"/>
    <property type="molecule type" value="Genomic_DNA"/>
</dbReference>
<dbReference type="OrthoDB" id="586540at2759"/>